<evidence type="ECO:0000313" key="2">
    <source>
        <dbReference type="EMBL" id="KAF2612390.1"/>
    </source>
</evidence>
<dbReference type="InterPro" id="IPR052929">
    <property type="entry name" value="RNase_H-like_EbsB-rel"/>
</dbReference>
<proteinExistence type="predicted"/>
<dbReference type="Pfam" id="PF13456">
    <property type="entry name" value="RVT_3"/>
    <property type="match status" value="1"/>
</dbReference>
<gene>
    <name evidence="2" type="ORF">F2Q70_00013828</name>
</gene>
<dbReference type="GO" id="GO:0004523">
    <property type="term" value="F:RNA-DNA hybrid ribonuclease activity"/>
    <property type="evidence" value="ECO:0007669"/>
    <property type="project" value="InterPro"/>
</dbReference>
<dbReference type="AlphaFoldDB" id="A0A8S9LWP7"/>
<dbReference type="InterPro" id="IPR012337">
    <property type="entry name" value="RNaseH-like_sf"/>
</dbReference>
<sequence length="137" mass="15881">MYMTRWKRSCKPKNRLSHIQAALHFGAVKPTASWINKDERAGLGFVVMNAGNPMLYGARELTRATSSLHAEAEGLIWAMQEVLKTRNRSIQFELDCEQLVKLIQSEEDWPSMAAEIDESKLCCWHFWKYPSFIFQDL</sequence>
<dbReference type="PANTHER" id="PTHR47074">
    <property type="entry name" value="BNAC02G40300D PROTEIN"/>
    <property type="match status" value="1"/>
</dbReference>
<dbReference type="PANTHER" id="PTHR47074:SF49">
    <property type="entry name" value="POLYNUCLEOTIDYL TRANSFERASE, RIBONUCLEASE H-LIKE SUPERFAMILY PROTEIN"/>
    <property type="match status" value="1"/>
</dbReference>
<organism evidence="2">
    <name type="scientific">Brassica cretica</name>
    <name type="common">Mustard</name>
    <dbReference type="NCBI Taxonomy" id="69181"/>
    <lineage>
        <taxon>Eukaryota</taxon>
        <taxon>Viridiplantae</taxon>
        <taxon>Streptophyta</taxon>
        <taxon>Embryophyta</taxon>
        <taxon>Tracheophyta</taxon>
        <taxon>Spermatophyta</taxon>
        <taxon>Magnoliopsida</taxon>
        <taxon>eudicotyledons</taxon>
        <taxon>Gunneridae</taxon>
        <taxon>Pentapetalae</taxon>
        <taxon>rosids</taxon>
        <taxon>malvids</taxon>
        <taxon>Brassicales</taxon>
        <taxon>Brassicaceae</taxon>
        <taxon>Brassiceae</taxon>
        <taxon>Brassica</taxon>
    </lineage>
</organism>
<dbReference type="EMBL" id="QGKY02000089">
    <property type="protein sequence ID" value="KAF2612390.1"/>
    <property type="molecule type" value="Genomic_DNA"/>
</dbReference>
<accession>A0A8S9LWP7</accession>
<feature type="domain" description="RNase H type-1" evidence="1">
    <location>
        <begin position="32"/>
        <end position="128"/>
    </location>
</feature>
<dbReference type="Gene3D" id="3.30.420.10">
    <property type="entry name" value="Ribonuclease H-like superfamily/Ribonuclease H"/>
    <property type="match status" value="1"/>
</dbReference>
<evidence type="ECO:0000259" key="1">
    <source>
        <dbReference type="Pfam" id="PF13456"/>
    </source>
</evidence>
<name>A0A8S9LWP7_BRACR</name>
<dbReference type="InterPro" id="IPR036397">
    <property type="entry name" value="RNaseH_sf"/>
</dbReference>
<dbReference type="SUPFAM" id="SSF53098">
    <property type="entry name" value="Ribonuclease H-like"/>
    <property type="match status" value="1"/>
</dbReference>
<dbReference type="InterPro" id="IPR002156">
    <property type="entry name" value="RNaseH_domain"/>
</dbReference>
<protein>
    <recommendedName>
        <fullName evidence="1">RNase H type-1 domain-containing protein</fullName>
    </recommendedName>
</protein>
<comment type="caution">
    <text evidence="2">The sequence shown here is derived from an EMBL/GenBank/DDBJ whole genome shotgun (WGS) entry which is preliminary data.</text>
</comment>
<dbReference type="GO" id="GO:0003676">
    <property type="term" value="F:nucleic acid binding"/>
    <property type="evidence" value="ECO:0007669"/>
    <property type="project" value="InterPro"/>
</dbReference>
<reference evidence="2" key="1">
    <citation type="submission" date="2019-12" db="EMBL/GenBank/DDBJ databases">
        <title>Genome sequencing and annotation of Brassica cretica.</title>
        <authorList>
            <person name="Studholme D.J."/>
            <person name="Sarris P.F."/>
        </authorList>
    </citation>
    <scope>NUCLEOTIDE SEQUENCE</scope>
    <source>
        <strain evidence="2">PFS-102/07</strain>
        <tissue evidence="2">Leaf</tissue>
    </source>
</reference>
<dbReference type="InterPro" id="IPR044730">
    <property type="entry name" value="RNase_H-like_dom_plant"/>
</dbReference>
<dbReference type="CDD" id="cd06222">
    <property type="entry name" value="RNase_H_like"/>
    <property type="match status" value="1"/>
</dbReference>